<dbReference type="Gene3D" id="3.50.50.60">
    <property type="entry name" value="FAD/NAD(P)-binding domain"/>
    <property type="match status" value="1"/>
</dbReference>
<dbReference type="InterPro" id="IPR050407">
    <property type="entry name" value="Geranylgeranyl_reductase"/>
</dbReference>
<dbReference type="PRINTS" id="PR00420">
    <property type="entry name" value="RNGMNOXGNASE"/>
</dbReference>
<evidence type="ECO:0000259" key="1">
    <source>
        <dbReference type="Pfam" id="PF01494"/>
    </source>
</evidence>
<protein>
    <submittedName>
        <fullName evidence="2">NAD(P)/FAD-dependent oxidoreductase</fullName>
        <ecNumber evidence="2">1.-.-.-</ecNumber>
    </submittedName>
</protein>
<sequence>MNQIRDVAILGAGIAGSSLAKTLADRGWDTVLIDRKQFPRHKVCGEFLSPESQSMLKELGLSNQVELLQPYSITRARLLFNFGNPLEIPLTGVALGLSRYSLDATLHQAASNAGVNILTSTTVTSVNPHGSGFTIETKQGEERQSYRARAVIAAWGSNGHAGLPGHHSNGHVKHAYVGIKSHFVGIDAEPVVELYFFDGGYVGVSPVEGGIVNVAALLKRDRFTSSSDKSVLGWIEAARRRHPKLNQKLANATPVPGTQAAVAPVVLNRKPLTWEMIPQVGDAAVMIPPLCGDGMSMALRSALLCAPLANRFLSGEISLQDWRQQYTQAVRREFSGPFQWGQLFQWLFQAPVLPRLFLGIAPLAPGLVTKFVQATRLKESDV</sequence>
<keyword evidence="3" id="KW-1185">Reference proteome</keyword>
<dbReference type="PANTHER" id="PTHR42685:SF22">
    <property type="entry name" value="CONDITIONED MEDIUM FACTOR RECEPTOR 1"/>
    <property type="match status" value="1"/>
</dbReference>
<dbReference type="EC" id="1.-.-.-" evidence="2"/>
<name>A0ABW0KDL8_9BACL</name>
<evidence type="ECO:0000313" key="3">
    <source>
        <dbReference type="Proteomes" id="UP001596044"/>
    </source>
</evidence>
<keyword evidence="2" id="KW-0560">Oxidoreductase</keyword>
<organism evidence="2 3">
    <name type="scientific">Paenibacillus aestuarii</name>
    <dbReference type="NCBI Taxonomy" id="516965"/>
    <lineage>
        <taxon>Bacteria</taxon>
        <taxon>Bacillati</taxon>
        <taxon>Bacillota</taxon>
        <taxon>Bacilli</taxon>
        <taxon>Bacillales</taxon>
        <taxon>Paenibacillaceae</taxon>
        <taxon>Paenibacillus</taxon>
    </lineage>
</organism>
<dbReference type="GO" id="GO:0016491">
    <property type="term" value="F:oxidoreductase activity"/>
    <property type="evidence" value="ECO:0007669"/>
    <property type="project" value="UniProtKB-KW"/>
</dbReference>
<comment type="caution">
    <text evidence="2">The sequence shown here is derived from an EMBL/GenBank/DDBJ whole genome shotgun (WGS) entry which is preliminary data.</text>
</comment>
<dbReference type="PANTHER" id="PTHR42685">
    <property type="entry name" value="GERANYLGERANYL DIPHOSPHATE REDUCTASE"/>
    <property type="match status" value="1"/>
</dbReference>
<proteinExistence type="predicted"/>
<accession>A0ABW0KDL8</accession>
<dbReference type="Proteomes" id="UP001596044">
    <property type="component" value="Unassembled WGS sequence"/>
</dbReference>
<reference evidence="3" key="1">
    <citation type="journal article" date="2019" name="Int. J. Syst. Evol. Microbiol.">
        <title>The Global Catalogue of Microorganisms (GCM) 10K type strain sequencing project: providing services to taxonomists for standard genome sequencing and annotation.</title>
        <authorList>
            <consortium name="The Broad Institute Genomics Platform"/>
            <consortium name="The Broad Institute Genome Sequencing Center for Infectious Disease"/>
            <person name="Wu L."/>
            <person name="Ma J."/>
        </authorList>
    </citation>
    <scope>NUCLEOTIDE SEQUENCE [LARGE SCALE GENOMIC DNA]</scope>
    <source>
        <strain evidence="3">KACC 11904</strain>
    </source>
</reference>
<dbReference type="InterPro" id="IPR036188">
    <property type="entry name" value="FAD/NAD-bd_sf"/>
</dbReference>
<evidence type="ECO:0000313" key="2">
    <source>
        <dbReference type="EMBL" id="MFC5451182.1"/>
    </source>
</evidence>
<gene>
    <name evidence="2" type="ORF">ACFPOG_23385</name>
</gene>
<dbReference type="SUPFAM" id="SSF51905">
    <property type="entry name" value="FAD/NAD(P)-binding domain"/>
    <property type="match status" value="1"/>
</dbReference>
<dbReference type="RefSeq" id="WP_270879579.1">
    <property type="nucleotide sequence ID" value="NZ_JAQFVF010000025.1"/>
</dbReference>
<feature type="domain" description="FAD-binding" evidence="1">
    <location>
        <begin position="6"/>
        <end position="303"/>
    </location>
</feature>
<dbReference type="EMBL" id="JBHSMJ010000031">
    <property type="protein sequence ID" value="MFC5451182.1"/>
    <property type="molecule type" value="Genomic_DNA"/>
</dbReference>
<dbReference type="InterPro" id="IPR002938">
    <property type="entry name" value="FAD-bd"/>
</dbReference>
<dbReference type="Pfam" id="PF01494">
    <property type="entry name" value="FAD_binding_3"/>
    <property type="match status" value="1"/>
</dbReference>